<reference evidence="3 4" key="1">
    <citation type="submission" date="2018-05" db="EMBL/GenBank/DDBJ databases">
        <title>Genomic Encyclopedia of Type Strains, Phase IV (KMG-IV): sequencing the most valuable type-strain genomes for metagenomic binning, comparative biology and taxonomic classification.</title>
        <authorList>
            <person name="Goeker M."/>
        </authorList>
    </citation>
    <scope>NUCLEOTIDE SEQUENCE [LARGE SCALE GENOMIC DNA]</scope>
    <source>
        <strain evidence="3 4">DSM 19792</strain>
    </source>
</reference>
<dbReference type="InterPro" id="IPR053145">
    <property type="entry name" value="AB_hydrolase_Est10"/>
</dbReference>
<comment type="caution">
    <text evidence="3">The sequence shown here is derived from an EMBL/GenBank/DDBJ whole genome shotgun (WGS) entry which is preliminary data.</text>
</comment>
<dbReference type="PANTHER" id="PTHR43265:SF1">
    <property type="entry name" value="ESTERASE ESTD"/>
    <property type="match status" value="1"/>
</dbReference>
<dbReference type="InterPro" id="IPR029058">
    <property type="entry name" value="AB_hydrolase_fold"/>
</dbReference>
<dbReference type="Proteomes" id="UP000247792">
    <property type="component" value="Unassembled WGS sequence"/>
</dbReference>
<sequence length="323" mass="34310">MRLLISAIALMASLSFCVSSKAAEQPVVDQDIALVTTTGKIAGSLQLPSSAGKLPVVLIIAGSGPTDRDGNSAPLKGKNNSLKMLAESMGQAGIASVRFDKRGIGASASAATSEADLRFETYVQDAAAWLKMLKADKRFSDVAILGHSEGSLIAMLAAQQEPVKALISLAGPAKNAADLLRQQLQGKLPPPLAAKNEEILAALQAGKTYTEVPAELKSLYRDSVQPYLVSWFRYTPEKEIGKLTCAILLVQGDKDVQVDVAQLSALKQARPDASTLLVHEMNHVLKIINGDMAQQMASYGDPALPLAPELALKLNGFLREKLK</sequence>
<feature type="signal peptide" evidence="1">
    <location>
        <begin position="1"/>
        <end position="22"/>
    </location>
</feature>
<evidence type="ECO:0000313" key="4">
    <source>
        <dbReference type="Proteomes" id="UP000247792"/>
    </source>
</evidence>
<gene>
    <name evidence="3" type="ORF">DFR42_104291</name>
</gene>
<evidence type="ECO:0000259" key="2">
    <source>
        <dbReference type="Pfam" id="PF12146"/>
    </source>
</evidence>
<evidence type="ECO:0000256" key="1">
    <source>
        <dbReference type="SAM" id="SignalP"/>
    </source>
</evidence>
<dbReference type="AlphaFoldDB" id="A0A318J9N6"/>
<keyword evidence="1" id="KW-0732">Signal</keyword>
<dbReference type="InterPro" id="IPR022742">
    <property type="entry name" value="Hydrolase_4"/>
</dbReference>
<proteinExistence type="predicted"/>
<dbReference type="GO" id="GO:0052689">
    <property type="term" value="F:carboxylic ester hydrolase activity"/>
    <property type="evidence" value="ECO:0007669"/>
    <property type="project" value="TreeGrafter"/>
</dbReference>
<dbReference type="OrthoDB" id="9809549at2"/>
<keyword evidence="4" id="KW-1185">Reference proteome</keyword>
<name>A0A318J9N6_9BURK</name>
<dbReference type="EMBL" id="QJKB01000004">
    <property type="protein sequence ID" value="PXX43290.1"/>
    <property type="molecule type" value="Genomic_DNA"/>
</dbReference>
<dbReference type="PANTHER" id="PTHR43265">
    <property type="entry name" value="ESTERASE ESTD"/>
    <property type="match status" value="1"/>
</dbReference>
<accession>A0A318J9N6</accession>
<feature type="chain" id="PRO_5016447718" description="Serine aminopeptidase S33 domain-containing protein" evidence="1">
    <location>
        <begin position="23"/>
        <end position="323"/>
    </location>
</feature>
<protein>
    <recommendedName>
        <fullName evidence="2">Serine aminopeptidase S33 domain-containing protein</fullName>
    </recommendedName>
</protein>
<evidence type="ECO:0000313" key="3">
    <source>
        <dbReference type="EMBL" id="PXX43290.1"/>
    </source>
</evidence>
<dbReference type="SUPFAM" id="SSF53474">
    <property type="entry name" value="alpha/beta-Hydrolases"/>
    <property type="match status" value="1"/>
</dbReference>
<dbReference type="Pfam" id="PF12146">
    <property type="entry name" value="Hydrolase_4"/>
    <property type="match status" value="1"/>
</dbReference>
<dbReference type="RefSeq" id="WP_110255821.1">
    <property type="nucleotide sequence ID" value="NZ_QJKB01000004.1"/>
</dbReference>
<feature type="domain" description="Serine aminopeptidase S33" evidence="2">
    <location>
        <begin position="83"/>
        <end position="178"/>
    </location>
</feature>
<dbReference type="Gene3D" id="3.40.50.1820">
    <property type="entry name" value="alpha/beta hydrolase"/>
    <property type="match status" value="1"/>
</dbReference>
<organism evidence="3 4">
    <name type="scientific">Undibacterium pigrum</name>
    <dbReference type="NCBI Taxonomy" id="401470"/>
    <lineage>
        <taxon>Bacteria</taxon>
        <taxon>Pseudomonadati</taxon>
        <taxon>Pseudomonadota</taxon>
        <taxon>Betaproteobacteria</taxon>
        <taxon>Burkholderiales</taxon>
        <taxon>Oxalobacteraceae</taxon>
        <taxon>Undibacterium</taxon>
    </lineage>
</organism>